<feature type="domain" description="ATP-dependent DNA ligase family profile" evidence="17">
    <location>
        <begin position="424"/>
        <end position="553"/>
    </location>
</feature>
<evidence type="ECO:0000259" key="17">
    <source>
        <dbReference type="PROSITE" id="PS50160"/>
    </source>
</evidence>
<dbReference type="PANTHER" id="PTHR45997:SF1">
    <property type="entry name" value="DNA LIGASE 4"/>
    <property type="match status" value="1"/>
</dbReference>
<dbReference type="SMART" id="SM00292">
    <property type="entry name" value="BRCT"/>
    <property type="match status" value="2"/>
</dbReference>
<dbReference type="eggNOG" id="KOG0966">
    <property type="taxonomic scope" value="Eukaryota"/>
</dbReference>
<comment type="similarity">
    <text evidence="3 16">Belongs to the ATP-dependent DNA ligase family.</text>
</comment>
<dbReference type="GeneID" id="5235987"/>
<dbReference type="EMBL" id="CH981524">
    <property type="protein sequence ID" value="EDK43078.1"/>
    <property type="molecule type" value="Genomic_DNA"/>
</dbReference>
<evidence type="ECO:0000256" key="6">
    <source>
        <dbReference type="ARBA" id="ARBA00022737"/>
    </source>
</evidence>
<dbReference type="PROSITE" id="PS00697">
    <property type="entry name" value="DNA_LIGASE_A1"/>
    <property type="match status" value="1"/>
</dbReference>
<dbReference type="Proteomes" id="UP000001996">
    <property type="component" value="Unassembled WGS sequence"/>
</dbReference>
<dbReference type="Pfam" id="PF16589">
    <property type="entry name" value="BRCT_2"/>
    <property type="match status" value="1"/>
</dbReference>
<feature type="domain" description="BRCT" evidence="18">
    <location>
        <begin position="707"/>
        <end position="803"/>
    </location>
</feature>
<dbReference type="GO" id="GO:0005524">
    <property type="term" value="F:ATP binding"/>
    <property type="evidence" value="ECO:0007669"/>
    <property type="project" value="UniProtKB-KW"/>
</dbReference>
<dbReference type="PROSITE" id="PS50172">
    <property type="entry name" value="BRCT"/>
    <property type="match status" value="2"/>
</dbReference>
<evidence type="ECO:0000256" key="16">
    <source>
        <dbReference type="RuleBase" id="RU004196"/>
    </source>
</evidence>
<dbReference type="EC" id="6.5.1.1" evidence="15"/>
<evidence type="ECO:0000256" key="1">
    <source>
        <dbReference type="ARBA" id="ARBA00001946"/>
    </source>
</evidence>
<sequence>MVAPTLNTNQYTRRRQIPPSLLNFKRMSCFLDQVKSPPPNDLDPTLTFLTNELFDKIYGVSRNNLGQAKTITERKAQIINEFIDSFKLFIGQDMFPSAKLIFPEKAGRLYFIKETVLARHIIKMYNIPKDTEDYNLLYHWGKQYHKSKRFAVDERKIRDLPLQASRVIAKRRPITETFEEYSVPKINSILDDLTLAKKSQEQRELLQPLFNKLRIEEIRWLIHILLKKAILTHMDKYFFNSWHPQGYRLYSLCNNLETTFNILGTYPNKEFTKADLSIHPRFKFKPQLAEKLSTGYDTVVKKLQKKEPMDPQYEAKYTAMGLESKFYIEEKMDGDRMLLHKEGNNFKFYSRRLKDYSFLYGETFQFGSLTKYLRDAFVKNVNSVILDGEMIAYDYERQVILPFGTLKSLAIQESVRQFTTIDQYDQQTSYPYYVIFDIVYLNGKDLSNYPLFFRKSILERIINPVPHRFEVHDVRLGSTAQDIERAIREVVTSRSEGLVLKHTQLKYVIDGFRNPNWIKVKPEYLETFGENLDLVVIGKNPATKNSYMVGLCNADDGSYYSFAMIANGFEVEEYDKIERLTHNKWIDCQKRLPPESIIKFGKKKPVYWINPKDSVVLEVKARSIDVRPEETYAVGSSLHGNFCRRIREDKAVNECLTLQEYKKLKAEYSKNLHRPQTAARKRDKWSVSALGSFDDPFALQKLKKIKLESDLFFPFEFLIMSDKRSPNNEVITVEELKALVKRYGGKVVNSVDGKSAQQLIAITEKELPVSSRLLKQGIDLVKPSWILECIKRNQIMQIEPHFLFATRNWPVYSARVDEYGDSFIIYNAMDEISAPLLLATELSKLREKFDWDNDVGGKRGMEEVNVDSTTMTATTTIAKPLLYLFKDVVFYVIGSSLAGDLLRERIERFGGTVADDYLKSGFIVVSQWEEKNNRSLVLFKLKKYYQKINDDLVIIDGKFMSKLPHTVTELFIDKCIEMNSVADPEDYKFS</sequence>
<dbReference type="CDD" id="cd07903">
    <property type="entry name" value="Adenylation_DNA_ligase_IV"/>
    <property type="match status" value="1"/>
</dbReference>
<dbReference type="HOGENOM" id="CLU_004844_1_1_1"/>
<evidence type="ECO:0000256" key="15">
    <source>
        <dbReference type="RuleBase" id="RU000617"/>
    </source>
</evidence>
<dbReference type="GO" id="GO:0046872">
    <property type="term" value="F:metal ion binding"/>
    <property type="evidence" value="ECO:0007669"/>
    <property type="project" value="UniProtKB-KW"/>
</dbReference>
<dbReference type="InParanoid" id="A5DV70"/>
<keyword evidence="8 15" id="KW-0227">DNA damage</keyword>
<dbReference type="GO" id="GO:0003677">
    <property type="term" value="F:DNA binding"/>
    <property type="evidence" value="ECO:0007669"/>
    <property type="project" value="InterPro"/>
</dbReference>
<evidence type="ECO:0000256" key="2">
    <source>
        <dbReference type="ARBA" id="ARBA00004123"/>
    </source>
</evidence>
<evidence type="ECO:0000313" key="19">
    <source>
        <dbReference type="EMBL" id="EDK43078.1"/>
    </source>
</evidence>
<evidence type="ECO:0000256" key="5">
    <source>
        <dbReference type="ARBA" id="ARBA00022723"/>
    </source>
</evidence>
<dbReference type="Gene3D" id="1.10.3260.10">
    <property type="entry name" value="DNA ligase, ATP-dependent, N-terminal domain"/>
    <property type="match status" value="1"/>
</dbReference>
<dbReference type="CDD" id="cd07968">
    <property type="entry name" value="OBF_DNA_ligase_IV"/>
    <property type="match status" value="1"/>
</dbReference>
<dbReference type="Gene3D" id="3.40.50.10190">
    <property type="entry name" value="BRCT domain"/>
    <property type="match status" value="2"/>
</dbReference>
<evidence type="ECO:0000256" key="14">
    <source>
        <dbReference type="ARBA" id="ARBA00034003"/>
    </source>
</evidence>
<proteinExistence type="inferred from homology"/>
<dbReference type="GO" id="GO:0032807">
    <property type="term" value="C:DNA ligase IV complex"/>
    <property type="evidence" value="ECO:0007669"/>
    <property type="project" value="TreeGrafter"/>
</dbReference>
<dbReference type="AlphaFoldDB" id="A5DV70"/>
<comment type="cofactor">
    <cofactor evidence="1">
        <name>Mg(2+)</name>
        <dbReference type="ChEBI" id="CHEBI:18420"/>
    </cofactor>
</comment>
<keyword evidence="20" id="KW-1185">Reference proteome</keyword>
<dbReference type="KEGG" id="lel:PVL30_001225"/>
<dbReference type="InterPro" id="IPR016059">
    <property type="entry name" value="DNA_ligase_ATP-dep_CS"/>
</dbReference>
<accession>A5DV70</accession>
<dbReference type="InterPro" id="IPR012340">
    <property type="entry name" value="NA-bd_OB-fold"/>
</dbReference>
<evidence type="ECO:0000313" key="20">
    <source>
        <dbReference type="Proteomes" id="UP000001996"/>
    </source>
</evidence>
<evidence type="ECO:0000256" key="9">
    <source>
        <dbReference type="ARBA" id="ARBA00022840"/>
    </source>
</evidence>
<keyword evidence="11 15" id="KW-0233">DNA recombination</keyword>
<dbReference type="GO" id="GO:0003910">
    <property type="term" value="F:DNA ligase (ATP) activity"/>
    <property type="evidence" value="ECO:0007669"/>
    <property type="project" value="UniProtKB-EC"/>
</dbReference>
<feature type="domain" description="BRCT" evidence="18">
    <location>
        <begin position="880"/>
        <end position="989"/>
    </location>
</feature>
<dbReference type="GO" id="GO:0006297">
    <property type="term" value="P:nucleotide-excision repair, DNA gap filling"/>
    <property type="evidence" value="ECO:0007669"/>
    <property type="project" value="TreeGrafter"/>
</dbReference>
<keyword evidence="9 15" id="KW-0067">ATP-binding</keyword>
<dbReference type="InterPro" id="IPR001357">
    <property type="entry name" value="BRCT_dom"/>
</dbReference>
<comment type="subcellular location">
    <subcellularLocation>
        <location evidence="2">Nucleus</location>
    </subcellularLocation>
</comment>
<dbReference type="InterPro" id="IPR044125">
    <property type="entry name" value="Adenylation_DNA_ligase_IV"/>
</dbReference>
<keyword evidence="7 15" id="KW-0547">Nucleotide-binding</keyword>
<dbReference type="OrthoDB" id="151490at2759"/>
<keyword evidence="4 15" id="KW-0436">Ligase</keyword>
<dbReference type="Gene3D" id="3.30.470.30">
    <property type="entry name" value="DNA ligase/mRNA capping enzyme"/>
    <property type="match status" value="1"/>
</dbReference>
<evidence type="ECO:0000256" key="8">
    <source>
        <dbReference type="ARBA" id="ARBA00022763"/>
    </source>
</evidence>
<evidence type="ECO:0000256" key="7">
    <source>
        <dbReference type="ARBA" id="ARBA00022741"/>
    </source>
</evidence>
<dbReference type="GO" id="GO:0006310">
    <property type="term" value="P:DNA recombination"/>
    <property type="evidence" value="ECO:0007669"/>
    <property type="project" value="UniProtKB-KW"/>
</dbReference>
<keyword evidence="10" id="KW-0460">Magnesium</keyword>
<evidence type="ECO:0000256" key="10">
    <source>
        <dbReference type="ARBA" id="ARBA00022842"/>
    </source>
</evidence>
<keyword evidence="6" id="KW-0677">Repeat</keyword>
<dbReference type="SUPFAM" id="SSF52113">
    <property type="entry name" value="BRCT domain"/>
    <property type="match status" value="1"/>
</dbReference>
<dbReference type="FunCoup" id="A5DV70">
    <property type="interactions" value="554"/>
</dbReference>
<dbReference type="Pfam" id="PF04675">
    <property type="entry name" value="DNA_ligase_A_N"/>
    <property type="match status" value="1"/>
</dbReference>
<reference evidence="19 20" key="1">
    <citation type="journal article" date="2009" name="Nature">
        <title>Evolution of pathogenicity and sexual reproduction in eight Candida genomes.</title>
        <authorList>
            <person name="Butler G."/>
            <person name="Rasmussen M.D."/>
            <person name="Lin M.F."/>
            <person name="Santos M.A."/>
            <person name="Sakthikumar S."/>
            <person name="Munro C.A."/>
            <person name="Rheinbay E."/>
            <person name="Grabherr M."/>
            <person name="Forche A."/>
            <person name="Reedy J.L."/>
            <person name="Agrafioti I."/>
            <person name="Arnaud M.B."/>
            <person name="Bates S."/>
            <person name="Brown A.J."/>
            <person name="Brunke S."/>
            <person name="Costanzo M.C."/>
            <person name="Fitzpatrick D.A."/>
            <person name="de Groot P.W."/>
            <person name="Harris D."/>
            <person name="Hoyer L.L."/>
            <person name="Hube B."/>
            <person name="Klis F.M."/>
            <person name="Kodira C."/>
            <person name="Lennard N."/>
            <person name="Logue M.E."/>
            <person name="Martin R."/>
            <person name="Neiman A.M."/>
            <person name="Nikolaou E."/>
            <person name="Quail M.A."/>
            <person name="Quinn J."/>
            <person name="Santos M.C."/>
            <person name="Schmitzberger F.F."/>
            <person name="Sherlock G."/>
            <person name="Shah P."/>
            <person name="Silverstein K.A."/>
            <person name="Skrzypek M.S."/>
            <person name="Soll D."/>
            <person name="Staggs R."/>
            <person name="Stansfield I."/>
            <person name="Stumpf M.P."/>
            <person name="Sudbery P.E."/>
            <person name="Srikantha T."/>
            <person name="Zeng Q."/>
            <person name="Berman J."/>
            <person name="Berriman M."/>
            <person name="Heitman J."/>
            <person name="Gow N.A."/>
            <person name="Lorenz M.C."/>
            <person name="Birren B.W."/>
            <person name="Kellis M."/>
            <person name="Cuomo C.A."/>
        </authorList>
    </citation>
    <scope>NUCLEOTIDE SEQUENCE [LARGE SCALE GENOMIC DNA]</scope>
    <source>
        <strain evidence="20">ATCC 11503 / BCRC 21390 / CBS 2605 / JCM 1781 / NBRC 1676 / NRRL YB-4239</strain>
    </source>
</reference>
<evidence type="ECO:0000259" key="18">
    <source>
        <dbReference type="PROSITE" id="PS50172"/>
    </source>
</evidence>
<dbReference type="SUPFAM" id="SSF50249">
    <property type="entry name" value="Nucleic acid-binding proteins"/>
    <property type="match status" value="1"/>
</dbReference>
<dbReference type="InterPro" id="IPR036599">
    <property type="entry name" value="DNA_ligase_N_sf"/>
</dbReference>
<gene>
    <name evidence="19" type="ORF">LELG_01256</name>
</gene>
<evidence type="ECO:0000256" key="4">
    <source>
        <dbReference type="ARBA" id="ARBA00022598"/>
    </source>
</evidence>
<dbReference type="OMA" id="EGIMIKH"/>
<evidence type="ECO:0000256" key="3">
    <source>
        <dbReference type="ARBA" id="ARBA00007572"/>
    </source>
</evidence>
<dbReference type="SUPFAM" id="SSF56091">
    <property type="entry name" value="DNA ligase/mRNA capping enzyme, catalytic domain"/>
    <property type="match status" value="1"/>
</dbReference>
<evidence type="ECO:0000256" key="12">
    <source>
        <dbReference type="ARBA" id="ARBA00023204"/>
    </source>
</evidence>
<protein>
    <recommendedName>
        <fullName evidence="15">DNA ligase</fullName>
        <ecNumber evidence="15">6.5.1.1</ecNumber>
    </recommendedName>
</protein>
<dbReference type="InterPro" id="IPR000977">
    <property type="entry name" value="DNA_ligase_ATP-dep"/>
</dbReference>
<dbReference type="GO" id="GO:0071897">
    <property type="term" value="P:DNA biosynthetic process"/>
    <property type="evidence" value="ECO:0007669"/>
    <property type="project" value="InterPro"/>
</dbReference>
<dbReference type="STRING" id="379508.A5DV70"/>
<keyword evidence="13" id="KW-0539">Nucleus</keyword>
<name>A5DV70_LODEL</name>
<keyword evidence="12 15" id="KW-0234">DNA repair</keyword>
<dbReference type="Gene3D" id="2.40.50.140">
    <property type="entry name" value="Nucleic acid-binding proteins"/>
    <property type="match status" value="1"/>
</dbReference>
<dbReference type="GO" id="GO:0006303">
    <property type="term" value="P:double-strand break repair via nonhomologous end joining"/>
    <property type="evidence" value="ECO:0007669"/>
    <property type="project" value="TreeGrafter"/>
</dbReference>
<evidence type="ECO:0000256" key="11">
    <source>
        <dbReference type="ARBA" id="ARBA00023172"/>
    </source>
</evidence>
<dbReference type="InterPro" id="IPR012310">
    <property type="entry name" value="DNA_ligase_ATP-dep_cent"/>
</dbReference>
<evidence type="ECO:0000256" key="13">
    <source>
        <dbReference type="ARBA" id="ARBA00023242"/>
    </source>
</evidence>
<dbReference type="PANTHER" id="PTHR45997">
    <property type="entry name" value="DNA LIGASE 4"/>
    <property type="match status" value="1"/>
</dbReference>
<organism evidence="19 20">
    <name type="scientific">Lodderomyces elongisporus (strain ATCC 11503 / CBS 2605 / JCM 1781 / NBRC 1676 / NRRL YB-4239)</name>
    <name type="common">Yeast</name>
    <name type="synonym">Saccharomyces elongisporus</name>
    <dbReference type="NCBI Taxonomy" id="379508"/>
    <lineage>
        <taxon>Eukaryota</taxon>
        <taxon>Fungi</taxon>
        <taxon>Dikarya</taxon>
        <taxon>Ascomycota</taxon>
        <taxon>Saccharomycotina</taxon>
        <taxon>Pichiomycetes</taxon>
        <taxon>Debaryomycetaceae</taxon>
        <taxon>Candida/Lodderomyces clade</taxon>
        <taxon>Lodderomyces</taxon>
    </lineage>
</organism>
<dbReference type="InterPro" id="IPR012308">
    <property type="entry name" value="DNA_ligase_ATP-dep_N"/>
</dbReference>
<keyword evidence="5" id="KW-0479">Metal-binding</keyword>
<dbReference type="PROSITE" id="PS50160">
    <property type="entry name" value="DNA_LIGASE_A3"/>
    <property type="match status" value="1"/>
</dbReference>
<dbReference type="InterPro" id="IPR036420">
    <property type="entry name" value="BRCT_dom_sf"/>
</dbReference>
<dbReference type="Pfam" id="PF01068">
    <property type="entry name" value="DNA_ligase_A_M"/>
    <property type="match status" value="1"/>
</dbReference>
<comment type="catalytic activity">
    <reaction evidence="14 15">
        <text>ATP + (deoxyribonucleotide)n-3'-hydroxyl + 5'-phospho-(deoxyribonucleotide)m = (deoxyribonucleotide)n+m + AMP + diphosphate.</text>
        <dbReference type="EC" id="6.5.1.1"/>
    </reaction>
</comment>
<dbReference type="InterPro" id="IPR029710">
    <property type="entry name" value="LIG4"/>
</dbReference>
<dbReference type="NCBIfam" id="TIGR00574">
    <property type="entry name" value="dnl1"/>
    <property type="match status" value="1"/>
</dbReference>